<gene>
    <name evidence="1" type="ORF">VNO78_00716</name>
</gene>
<proteinExistence type="predicted"/>
<protein>
    <submittedName>
        <fullName evidence="1">Uncharacterized protein</fullName>
    </submittedName>
</protein>
<evidence type="ECO:0000313" key="1">
    <source>
        <dbReference type="EMBL" id="KAK7410162.1"/>
    </source>
</evidence>
<organism evidence="1 2">
    <name type="scientific">Psophocarpus tetragonolobus</name>
    <name type="common">Winged bean</name>
    <name type="synonym">Dolichos tetragonolobus</name>
    <dbReference type="NCBI Taxonomy" id="3891"/>
    <lineage>
        <taxon>Eukaryota</taxon>
        <taxon>Viridiplantae</taxon>
        <taxon>Streptophyta</taxon>
        <taxon>Embryophyta</taxon>
        <taxon>Tracheophyta</taxon>
        <taxon>Spermatophyta</taxon>
        <taxon>Magnoliopsida</taxon>
        <taxon>eudicotyledons</taxon>
        <taxon>Gunneridae</taxon>
        <taxon>Pentapetalae</taxon>
        <taxon>rosids</taxon>
        <taxon>fabids</taxon>
        <taxon>Fabales</taxon>
        <taxon>Fabaceae</taxon>
        <taxon>Papilionoideae</taxon>
        <taxon>50 kb inversion clade</taxon>
        <taxon>NPAAA clade</taxon>
        <taxon>indigoferoid/millettioid clade</taxon>
        <taxon>Phaseoleae</taxon>
        <taxon>Psophocarpus</taxon>
    </lineage>
</organism>
<evidence type="ECO:0000313" key="2">
    <source>
        <dbReference type="Proteomes" id="UP001386955"/>
    </source>
</evidence>
<comment type="caution">
    <text evidence="1">The sequence shown here is derived from an EMBL/GenBank/DDBJ whole genome shotgun (WGS) entry which is preliminary data.</text>
</comment>
<sequence>MYSKCAILIYDYDSDAFSYHASLCSSPSSPGASRPLPQHTFSFIYCQQCFPGLTPRTFACILTPDSATSAPPISPRSDPWELQGVFYRERVSVCVCVVVGEREREKVQKTNQIG</sequence>
<name>A0AAN9XUU4_PSOTE</name>
<keyword evidence="2" id="KW-1185">Reference proteome</keyword>
<dbReference type="AlphaFoldDB" id="A0AAN9XUU4"/>
<accession>A0AAN9XUU4</accession>
<reference evidence="1 2" key="1">
    <citation type="submission" date="2024-01" db="EMBL/GenBank/DDBJ databases">
        <title>The genomes of 5 underutilized Papilionoideae crops provide insights into root nodulation and disease resistanc.</title>
        <authorList>
            <person name="Jiang F."/>
        </authorList>
    </citation>
    <scope>NUCLEOTIDE SEQUENCE [LARGE SCALE GENOMIC DNA]</scope>
    <source>
        <strain evidence="1">DUOXIRENSHENG_FW03</strain>
        <tissue evidence="1">Leaves</tissue>
    </source>
</reference>
<dbReference type="EMBL" id="JAYMYS010000001">
    <property type="protein sequence ID" value="KAK7410162.1"/>
    <property type="molecule type" value="Genomic_DNA"/>
</dbReference>
<dbReference type="Proteomes" id="UP001386955">
    <property type="component" value="Unassembled WGS sequence"/>
</dbReference>